<keyword evidence="3" id="KW-1185">Reference proteome</keyword>
<gene>
    <name evidence="2" type="ORF">BINO364_LOCUS9024</name>
</gene>
<evidence type="ECO:0000256" key="1">
    <source>
        <dbReference type="SAM" id="Phobius"/>
    </source>
</evidence>
<name>A0A8J9UNJ4_9NEOP</name>
<accession>A0A8J9UNJ4</accession>
<keyword evidence="1" id="KW-0472">Membrane</keyword>
<reference evidence="2" key="1">
    <citation type="submission" date="2021-12" db="EMBL/GenBank/DDBJ databases">
        <authorList>
            <person name="Martin H S."/>
        </authorList>
    </citation>
    <scope>NUCLEOTIDE SEQUENCE</scope>
</reference>
<dbReference type="EMBL" id="OV170223">
    <property type="protein sequence ID" value="CAH0723157.1"/>
    <property type="molecule type" value="Genomic_DNA"/>
</dbReference>
<feature type="non-terminal residue" evidence="2">
    <location>
        <position position="104"/>
    </location>
</feature>
<keyword evidence="1" id="KW-1133">Transmembrane helix</keyword>
<sequence length="104" mass="11178">MRPAVSTRRGAGKRAGGAGVRGRVFAPRLIGAAALTIIKICLVPLGSHLFPSPRLRHGKERVTVDDRAATNDYSNTVNHSLMYLPGLASMMEVSWSTALMEFNG</sequence>
<evidence type="ECO:0000313" key="3">
    <source>
        <dbReference type="Proteomes" id="UP000838878"/>
    </source>
</evidence>
<proteinExistence type="predicted"/>
<protein>
    <submittedName>
        <fullName evidence="2">Uncharacterized protein</fullName>
    </submittedName>
</protein>
<organism evidence="2 3">
    <name type="scientific">Brenthis ino</name>
    <name type="common">lesser marbled fritillary</name>
    <dbReference type="NCBI Taxonomy" id="405034"/>
    <lineage>
        <taxon>Eukaryota</taxon>
        <taxon>Metazoa</taxon>
        <taxon>Ecdysozoa</taxon>
        <taxon>Arthropoda</taxon>
        <taxon>Hexapoda</taxon>
        <taxon>Insecta</taxon>
        <taxon>Pterygota</taxon>
        <taxon>Neoptera</taxon>
        <taxon>Endopterygota</taxon>
        <taxon>Lepidoptera</taxon>
        <taxon>Glossata</taxon>
        <taxon>Ditrysia</taxon>
        <taxon>Papilionoidea</taxon>
        <taxon>Nymphalidae</taxon>
        <taxon>Heliconiinae</taxon>
        <taxon>Argynnini</taxon>
        <taxon>Brenthis</taxon>
    </lineage>
</organism>
<feature type="transmembrane region" description="Helical" evidence="1">
    <location>
        <begin position="29"/>
        <end position="50"/>
    </location>
</feature>
<keyword evidence="1" id="KW-0812">Transmembrane</keyword>
<dbReference type="AlphaFoldDB" id="A0A8J9UNJ4"/>
<dbReference type="Proteomes" id="UP000838878">
    <property type="component" value="Chromosome 3"/>
</dbReference>
<evidence type="ECO:0000313" key="2">
    <source>
        <dbReference type="EMBL" id="CAH0723157.1"/>
    </source>
</evidence>